<dbReference type="Gene3D" id="1.10.8.60">
    <property type="match status" value="1"/>
</dbReference>
<name>A0A0A9W3C7_LYGHE</name>
<feature type="region of interest" description="Disordered" evidence="2">
    <location>
        <begin position="126"/>
        <end position="167"/>
    </location>
</feature>
<dbReference type="Pfam" id="PF00004">
    <property type="entry name" value="AAA"/>
    <property type="match status" value="1"/>
</dbReference>
<dbReference type="AlphaFoldDB" id="A0A0A9W3C7"/>
<dbReference type="GO" id="GO:0005524">
    <property type="term" value="F:ATP binding"/>
    <property type="evidence" value="ECO:0007669"/>
    <property type="project" value="InterPro"/>
</dbReference>
<accession>A0A0A9W3C7</accession>
<dbReference type="InterPro" id="IPR027417">
    <property type="entry name" value="P-loop_NTPase"/>
</dbReference>
<sequence>MRDAKEKRVTVIDEDGLFDLIRSRSQLQLESKVATDAVGGGATTEKKRRGLYNRNHQQQIQLLAQRNDLVPHSTDAAVTAKSDGTALWIDKWKPRSTEEIIGNTSNIQQIKSYLLRVKQWYTNHARGDSGGGGVKDSEVKSKKNSKHEKTKVRSSGDEFPRETFLIGGAPGTGKTTACHLCARECGFDILEMNASDVRSRNSIEEEIGTAVHNYSILGFLQSSKRAGKTEGKADGEAEKKQHEKRMLCIIMDEVDGVNAGDRGGIQEIIRRIKTTKNPILCICNDTNDAKIRTLKSHCTYLTWRRPTVQQIMNRMQNILRCEDLRLEPNALEQLIASTHQDIRQVLNLLQMWHQRHVGACANNSAVTYDQVTASISQGVKDFDIDTFSVLHELLRPPPSQTHVGLSGHSRRPWIVERSD</sequence>
<evidence type="ECO:0000256" key="2">
    <source>
        <dbReference type="SAM" id="MobiDB-lite"/>
    </source>
</evidence>
<dbReference type="InterPro" id="IPR003959">
    <property type="entry name" value="ATPase_AAA_core"/>
</dbReference>
<dbReference type="PANTHER" id="PTHR23389:SF6">
    <property type="entry name" value="REPLICATION FACTOR C SUBUNIT 1"/>
    <property type="match status" value="1"/>
</dbReference>
<dbReference type="GO" id="GO:0005634">
    <property type="term" value="C:nucleus"/>
    <property type="evidence" value="ECO:0007669"/>
    <property type="project" value="TreeGrafter"/>
</dbReference>
<evidence type="ECO:0000256" key="1">
    <source>
        <dbReference type="ARBA" id="ARBA00022705"/>
    </source>
</evidence>
<proteinExistence type="predicted"/>
<protein>
    <submittedName>
        <fullName evidence="4">Replication factor C subunit 1</fullName>
    </submittedName>
</protein>
<reference evidence="4" key="2">
    <citation type="submission" date="2014-07" db="EMBL/GenBank/DDBJ databases">
        <authorList>
            <person name="Hull J."/>
        </authorList>
    </citation>
    <scope>NUCLEOTIDE SEQUENCE</scope>
</reference>
<dbReference type="GO" id="GO:0006260">
    <property type="term" value="P:DNA replication"/>
    <property type="evidence" value="ECO:0007669"/>
    <property type="project" value="UniProtKB-KW"/>
</dbReference>
<dbReference type="Pfam" id="PF25361">
    <property type="entry name" value="AAA_lid_RFC1"/>
    <property type="match status" value="1"/>
</dbReference>
<dbReference type="GO" id="GO:0003677">
    <property type="term" value="F:DNA binding"/>
    <property type="evidence" value="ECO:0007669"/>
    <property type="project" value="TreeGrafter"/>
</dbReference>
<dbReference type="FunFam" id="3.40.50.300:FF:000395">
    <property type="entry name" value="Replication factor C subunit 1"/>
    <property type="match status" value="1"/>
</dbReference>
<dbReference type="CDD" id="cd00009">
    <property type="entry name" value="AAA"/>
    <property type="match status" value="1"/>
</dbReference>
<organism evidence="4">
    <name type="scientific">Lygus hesperus</name>
    <name type="common">Western plant bug</name>
    <dbReference type="NCBI Taxonomy" id="30085"/>
    <lineage>
        <taxon>Eukaryota</taxon>
        <taxon>Metazoa</taxon>
        <taxon>Ecdysozoa</taxon>
        <taxon>Arthropoda</taxon>
        <taxon>Hexapoda</taxon>
        <taxon>Insecta</taxon>
        <taxon>Pterygota</taxon>
        <taxon>Neoptera</taxon>
        <taxon>Paraneoptera</taxon>
        <taxon>Hemiptera</taxon>
        <taxon>Heteroptera</taxon>
        <taxon>Panheteroptera</taxon>
        <taxon>Cimicomorpha</taxon>
        <taxon>Miridae</taxon>
        <taxon>Mirini</taxon>
        <taxon>Lygus</taxon>
    </lineage>
</organism>
<dbReference type="Gene3D" id="3.40.50.300">
    <property type="entry name" value="P-loop containing nucleotide triphosphate hydrolases"/>
    <property type="match status" value="1"/>
</dbReference>
<dbReference type="InterPro" id="IPR003593">
    <property type="entry name" value="AAA+_ATPase"/>
</dbReference>
<feature type="domain" description="AAA+ ATPase" evidence="3">
    <location>
        <begin position="160"/>
        <end position="316"/>
    </location>
</feature>
<feature type="compositionally biased region" description="Basic residues" evidence="2">
    <location>
        <begin position="142"/>
        <end position="152"/>
    </location>
</feature>
<dbReference type="EMBL" id="GBHO01041285">
    <property type="protein sequence ID" value="JAG02319.1"/>
    <property type="molecule type" value="Transcribed_RNA"/>
</dbReference>
<gene>
    <name evidence="4" type="primary">Rfc1</name>
    <name evidence="4" type="ORF">CM83_8601</name>
</gene>
<keyword evidence="1" id="KW-0235">DNA replication</keyword>
<dbReference type="PANTHER" id="PTHR23389">
    <property type="entry name" value="CHROMOSOME TRANSMISSION FIDELITY FACTOR 18"/>
    <property type="match status" value="1"/>
</dbReference>
<dbReference type="GO" id="GO:0016887">
    <property type="term" value="F:ATP hydrolysis activity"/>
    <property type="evidence" value="ECO:0007669"/>
    <property type="project" value="InterPro"/>
</dbReference>
<reference evidence="4" key="1">
    <citation type="journal article" date="2014" name="PLoS ONE">
        <title>Transcriptome-Based Identification of ABC Transporters in the Western Tarnished Plant Bug Lygus hesperus.</title>
        <authorList>
            <person name="Hull J.J."/>
            <person name="Chaney K."/>
            <person name="Geib S.M."/>
            <person name="Fabrick J.A."/>
            <person name="Brent C.S."/>
            <person name="Walsh D."/>
            <person name="Lavine L.C."/>
        </authorList>
    </citation>
    <scope>NUCLEOTIDE SEQUENCE</scope>
</reference>
<dbReference type="SUPFAM" id="SSF52540">
    <property type="entry name" value="P-loop containing nucleoside triphosphate hydrolases"/>
    <property type="match status" value="1"/>
</dbReference>
<dbReference type="SMART" id="SM00382">
    <property type="entry name" value="AAA"/>
    <property type="match status" value="1"/>
</dbReference>
<evidence type="ECO:0000259" key="3">
    <source>
        <dbReference type="SMART" id="SM00382"/>
    </source>
</evidence>
<evidence type="ECO:0000313" key="4">
    <source>
        <dbReference type="EMBL" id="JAG02319.1"/>
    </source>
</evidence>